<reference evidence="1" key="1">
    <citation type="journal article" date="2020" name="Nature">
        <title>Giant virus diversity and host interactions through global metagenomics.</title>
        <authorList>
            <person name="Schulz F."/>
            <person name="Roux S."/>
            <person name="Paez-Espino D."/>
            <person name="Jungbluth S."/>
            <person name="Walsh D.A."/>
            <person name="Denef V.J."/>
            <person name="McMahon K.D."/>
            <person name="Konstantinidis K.T."/>
            <person name="Eloe-Fadrosh E.A."/>
            <person name="Kyrpides N.C."/>
            <person name="Woyke T."/>
        </authorList>
    </citation>
    <scope>NUCLEOTIDE SEQUENCE</scope>
    <source>
        <strain evidence="1">GVMAG-M-3300025138-11</strain>
    </source>
</reference>
<organism evidence="1">
    <name type="scientific">viral metagenome</name>
    <dbReference type="NCBI Taxonomy" id="1070528"/>
    <lineage>
        <taxon>unclassified sequences</taxon>
        <taxon>metagenomes</taxon>
        <taxon>organismal metagenomes</taxon>
    </lineage>
</organism>
<dbReference type="EMBL" id="MN740274">
    <property type="protein sequence ID" value="QHT97244.1"/>
    <property type="molecule type" value="Genomic_DNA"/>
</dbReference>
<accession>A0A6C0IVB0</accession>
<dbReference type="AlphaFoldDB" id="A0A6C0IVB0"/>
<proteinExistence type="predicted"/>
<protein>
    <submittedName>
        <fullName evidence="1">Uncharacterized protein</fullName>
    </submittedName>
</protein>
<name>A0A6C0IVB0_9ZZZZ</name>
<sequence length="114" mass="13644">MFSCTLCEKESCYLSKFCDKCRRVKHLLNLYGDDVYNTLETVLVRSKSQQNHKINTVYTKTLQKIQQKEQERLKEKLKLIETPKVEWKANNIEYFCKKNTSPYNLRNKTKISDK</sequence>
<evidence type="ECO:0000313" key="1">
    <source>
        <dbReference type="EMBL" id="QHT97244.1"/>
    </source>
</evidence>